<reference evidence="1" key="1">
    <citation type="submission" date="2020-10" db="EMBL/GenBank/DDBJ databases">
        <authorList>
            <person name="Gilroy R."/>
        </authorList>
    </citation>
    <scope>NUCLEOTIDE SEQUENCE</scope>
    <source>
        <strain evidence="1">CHK195-26880</strain>
    </source>
</reference>
<reference evidence="1" key="2">
    <citation type="journal article" date="2021" name="PeerJ">
        <title>Extensive microbial diversity within the chicken gut microbiome revealed by metagenomics and culture.</title>
        <authorList>
            <person name="Gilroy R."/>
            <person name="Ravi A."/>
            <person name="Getino M."/>
            <person name="Pursley I."/>
            <person name="Horton D.L."/>
            <person name="Alikhan N.F."/>
            <person name="Baker D."/>
            <person name="Gharbi K."/>
            <person name="Hall N."/>
            <person name="Watson M."/>
            <person name="Adriaenssens E.M."/>
            <person name="Foster-Nyarko E."/>
            <person name="Jarju S."/>
            <person name="Secka A."/>
            <person name="Antonio M."/>
            <person name="Oren A."/>
            <person name="Chaudhuri R.R."/>
            <person name="La Ragione R."/>
            <person name="Hildebrand F."/>
            <person name="Pallen M.J."/>
        </authorList>
    </citation>
    <scope>NUCLEOTIDE SEQUENCE</scope>
    <source>
        <strain evidence="1">CHK195-26880</strain>
    </source>
</reference>
<gene>
    <name evidence="1" type="ORF">IAB59_06660</name>
</gene>
<name>A0A9D1GCR4_9FIRM</name>
<dbReference type="AlphaFoldDB" id="A0A9D1GCR4"/>
<comment type="caution">
    <text evidence="1">The sequence shown here is derived from an EMBL/GenBank/DDBJ whole genome shotgun (WGS) entry which is preliminary data.</text>
</comment>
<sequence length="188" mass="22535">MEIRKEFYLPNKGNLSLYNISYLESDFNLVTDKISRNLGNTKVDINGALLISKDIRKIKLEDKNTTTYRFYLGEDPILKPLTSINYGHDIINFKGIDTFLRENNSPDYLKALEEYLQIFNFEYKENYVKDEIIKRELDELEKNRDFYKVERFLDQKYFLEIALENDYKRKEEMAKANERVLKLGNRKI</sequence>
<evidence type="ECO:0000313" key="1">
    <source>
        <dbReference type="EMBL" id="HIT38137.1"/>
    </source>
</evidence>
<protein>
    <submittedName>
        <fullName evidence="1">Uncharacterized protein</fullName>
    </submittedName>
</protein>
<accession>A0A9D1GCR4</accession>
<proteinExistence type="predicted"/>
<dbReference type="EMBL" id="DVKQ01000087">
    <property type="protein sequence ID" value="HIT38137.1"/>
    <property type="molecule type" value="Genomic_DNA"/>
</dbReference>
<evidence type="ECO:0000313" key="2">
    <source>
        <dbReference type="Proteomes" id="UP000886833"/>
    </source>
</evidence>
<dbReference type="Proteomes" id="UP000886833">
    <property type="component" value="Unassembled WGS sequence"/>
</dbReference>
<organism evidence="1 2">
    <name type="scientific">Candidatus Onthousia faecipullorum</name>
    <dbReference type="NCBI Taxonomy" id="2840887"/>
    <lineage>
        <taxon>Bacteria</taxon>
        <taxon>Bacillati</taxon>
        <taxon>Bacillota</taxon>
        <taxon>Bacilli</taxon>
        <taxon>Candidatus Onthousia</taxon>
    </lineage>
</organism>